<organism evidence="2 3">
    <name type="scientific">Araneus ventricosus</name>
    <name type="common">Orbweaver spider</name>
    <name type="synonym">Epeira ventricosa</name>
    <dbReference type="NCBI Taxonomy" id="182803"/>
    <lineage>
        <taxon>Eukaryota</taxon>
        <taxon>Metazoa</taxon>
        <taxon>Ecdysozoa</taxon>
        <taxon>Arthropoda</taxon>
        <taxon>Chelicerata</taxon>
        <taxon>Arachnida</taxon>
        <taxon>Araneae</taxon>
        <taxon>Araneomorphae</taxon>
        <taxon>Entelegynae</taxon>
        <taxon>Araneoidea</taxon>
        <taxon>Araneidae</taxon>
        <taxon>Araneus</taxon>
    </lineage>
</organism>
<dbReference type="Proteomes" id="UP000499080">
    <property type="component" value="Unassembled WGS sequence"/>
</dbReference>
<dbReference type="SUPFAM" id="SSF56672">
    <property type="entry name" value="DNA/RNA polymerases"/>
    <property type="match status" value="1"/>
</dbReference>
<dbReference type="AlphaFoldDB" id="A0A4Y2L1L4"/>
<gene>
    <name evidence="2" type="primary">pol_3339</name>
    <name evidence="2" type="ORF">AVEN_84238_1</name>
</gene>
<dbReference type="OrthoDB" id="6503643at2759"/>
<comment type="caution">
    <text evidence="2">The sequence shown here is derived from an EMBL/GenBank/DDBJ whole genome shotgun (WGS) entry which is preliminary data.</text>
</comment>
<protein>
    <submittedName>
        <fullName evidence="2">Retrovirus-related Pol polyprotein from type-2 retrotransposable element R2DM</fullName>
    </submittedName>
</protein>
<dbReference type="PANTHER" id="PTHR19446">
    <property type="entry name" value="REVERSE TRANSCRIPTASES"/>
    <property type="match status" value="1"/>
</dbReference>
<evidence type="ECO:0000313" key="3">
    <source>
        <dbReference type="Proteomes" id="UP000499080"/>
    </source>
</evidence>
<reference evidence="2 3" key="1">
    <citation type="journal article" date="2019" name="Sci. Rep.">
        <title>Orb-weaving spider Araneus ventricosus genome elucidates the spidroin gene catalogue.</title>
        <authorList>
            <person name="Kono N."/>
            <person name="Nakamura H."/>
            <person name="Ohtoshi R."/>
            <person name="Moran D.A.P."/>
            <person name="Shinohara A."/>
            <person name="Yoshida Y."/>
            <person name="Fujiwara M."/>
            <person name="Mori M."/>
            <person name="Tomita M."/>
            <person name="Arakawa K."/>
        </authorList>
    </citation>
    <scope>NUCLEOTIDE SEQUENCE [LARGE SCALE GENOMIC DNA]</scope>
</reference>
<name>A0A4Y2L1L4_ARAVE</name>
<dbReference type="GO" id="GO:0071897">
    <property type="term" value="P:DNA biosynthetic process"/>
    <property type="evidence" value="ECO:0007669"/>
    <property type="project" value="UniProtKB-ARBA"/>
</dbReference>
<evidence type="ECO:0000313" key="2">
    <source>
        <dbReference type="EMBL" id="GBN08412.1"/>
    </source>
</evidence>
<feature type="domain" description="Reverse transcriptase" evidence="1">
    <location>
        <begin position="1"/>
        <end position="234"/>
    </location>
</feature>
<dbReference type="CDD" id="cd01650">
    <property type="entry name" value="RT_nLTR_like"/>
    <property type="match status" value="1"/>
</dbReference>
<sequence>MFSKILSQRVSKHSSLAKEQRGFIPSDGAAQNIFSLDFILRYALEKCRTTHIASLDIVKAFDSVSFESVFTALHENGIHLGFSNMIKLIFNQSSTSFEPFNDRKFIPTCGVRQGDPLSPILFNIVVYFVIKSLRSDIGIQLDDGSNTNISAYADDLFLFASSVPGLQHLLDNPIKLLSGCNQEINLKKSFTISIISDGENKKTKIDTSHPFRARSTPIRLLIIKENFKYLGVTFTAHCLLAADCTPTFDDYVTKFASAPVKAQQRIWILRSILLPKIFHLLVLSSIQAGHLAKLDARIRAFVRKVLYLSADCPNAYLHAAVSDSELSVPSLRYSVPV</sequence>
<dbReference type="PROSITE" id="PS50878">
    <property type="entry name" value="RT_POL"/>
    <property type="match status" value="1"/>
</dbReference>
<accession>A0A4Y2L1L4</accession>
<dbReference type="InterPro" id="IPR000477">
    <property type="entry name" value="RT_dom"/>
</dbReference>
<evidence type="ECO:0000259" key="1">
    <source>
        <dbReference type="PROSITE" id="PS50878"/>
    </source>
</evidence>
<proteinExistence type="predicted"/>
<dbReference type="EMBL" id="BGPR01005260">
    <property type="protein sequence ID" value="GBN08412.1"/>
    <property type="molecule type" value="Genomic_DNA"/>
</dbReference>
<dbReference type="InterPro" id="IPR043502">
    <property type="entry name" value="DNA/RNA_pol_sf"/>
</dbReference>
<keyword evidence="3" id="KW-1185">Reference proteome</keyword>
<dbReference type="Pfam" id="PF00078">
    <property type="entry name" value="RVT_1"/>
    <property type="match status" value="1"/>
</dbReference>